<dbReference type="Gene3D" id="2.80.10.50">
    <property type="match status" value="1"/>
</dbReference>
<gene>
    <name evidence="3" type="ORF">HYPSUDRAFT_1074345</name>
</gene>
<feature type="chain" id="PRO_5002248482" description="CCL2-like lectin domain-containing protein" evidence="1">
    <location>
        <begin position="19"/>
        <end position="163"/>
    </location>
</feature>
<accession>A0A0D2NBW4</accession>
<evidence type="ECO:0000259" key="2">
    <source>
        <dbReference type="Pfam" id="PF21595"/>
    </source>
</evidence>
<dbReference type="AlphaFoldDB" id="A0A0D2NBW4"/>
<name>A0A0D2NBW4_HYPSF</name>
<feature type="signal peptide" evidence="1">
    <location>
        <begin position="1"/>
        <end position="18"/>
    </location>
</feature>
<dbReference type="EMBL" id="KN817697">
    <property type="protein sequence ID" value="KJA14051.1"/>
    <property type="molecule type" value="Genomic_DNA"/>
</dbReference>
<dbReference type="CDD" id="cd23715">
    <property type="entry name" value="beta-trefoil_Ricin_CCL2"/>
    <property type="match status" value="1"/>
</dbReference>
<dbReference type="InterPro" id="IPR048746">
    <property type="entry name" value="CCL2-like_lectin"/>
</dbReference>
<dbReference type="Proteomes" id="UP000054270">
    <property type="component" value="Unassembled WGS sequence"/>
</dbReference>
<reference evidence="4" key="1">
    <citation type="submission" date="2014-04" db="EMBL/GenBank/DDBJ databases">
        <title>Evolutionary Origins and Diversification of the Mycorrhizal Mutualists.</title>
        <authorList>
            <consortium name="DOE Joint Genome Institute"/>
            <consortium name="Mycorrhizal Genomics Consortium"/>
            <person name="Kohler A."/>
            <person name="Kuo A."/>
            <person name="Nagy L.G."/>
            <person name="Floudas D."/>
            <person name="Copeland A."/>
            <person name="Barry K.W."/>
            <person name="Cichocki N."/>
            <person name="Veneault-Fourrey C."/>
            <person name="LaButti K."/>
            <person name="Lindquist E.A."/>
            <person name="Lipzen A."/>
            <person name="Lundell T."/>
            <person name="Morin E."/>
            <person name="Murat C."/>
            <person name="Riley R."/>
            <person name="Ohm R."/>
            <person name="Sun H."/>
            <person name="Tunlid A."/>
            <person name="Henrissat B."/>
            <person name="Grigoriev I.V."/>
            <person name="Hibbett D.S."/>
            <person name="Martin F."/>
        </authorList>
    </citation>
    <scope>NUCLEOTIDE SEQUENCE [LARGE SCALE GENOMIC DNA]</scope>
    <source>
        <strain evidence="4">FD-334 SS-4</strain>
    </source>
</reference>
<dbReference type="Pfam" id="PF21595">
    <property type="entry name" value="CCL2-like"/>
    <property type="match status" value="1"/>
</dbReference>
<sequence length="163" mass="16936">MFRLNTILPFAFFAIANALPPAGTYNIISRILSPSGQQLAVTFNGEGAAVTLQPLASTDIAQIWNLQVVTSVGMSFVPLADSTQRIAGFQTSGVTALSSQASVGTGAIFNVLQSASTGVSIGGAGPTPSTFWSATDTEVGSELIFGPSPLSERQFWLLIPNNN</sequence>
<evidence type="ECO:0000313" key="4">
    <source>
        <dbReference type="Proteomes" id="UP000054270"/>
    </source>
</evidence>
<dbReference type="OrthoDB" id="5271368at2759"/>
<organism evidence="3 4">
    <name type="scientific">Hypholoma sublateritium (strain FD-334 SS-4)</name>
    <dbReference type="NCBI Taxonomy" id="945553"/>
    <lineage>
        <taxon>Eukaryota</taxon>
        <taxon>Fungi</taxon>
        <taxon>Dikarya</taxon>
        <taxon>Basidiomycota</taxon>
        <taxon>Agaricomycotina</taxon>
        <taxon>Agaricomycetes</taxon>
        <taxon>Agaricomycetidae</taxon>
        <taxon>Agaricales</taxon>
        <taxon>Agaricineae</taxon>
        <taxon>Strophariaceae</taxon>
        <taxon>Hypholoma</taxon>
    </lineage>
</organism>
<proteinExistence type="predicted"/>
<evidence type="ECO:0000256" key="1">
    <source>
        <dbReference type="SAM" id="SignalP"/>
    </source>
</evidence>
<keyword evidence="1" id="KW-0732">Signal</keyword>
<feature type="domain" description="CCL2-like lectin" evidence="2">
    <location>
        <begin position="23"/>
        <end position="149"/>
    </location>
</feature>
<keyword evidence="4" id="KW-1185">Reference proteome</keyword>
<evidence type="ECO:0000313" key="3">
    <source>
        <dbReference type="EMBL" id="KJA14051.1"/>
    </source>
</evidence>
<protein>
    <recommendedName>
        <fullName evidence="2">CCL2-like lectin domain-containing protein</fullName>
    </recommendedName>
</protein>
<dbReference type="OMA" id="RWILMRV"/>